<evidence type="ECO:0000313" key="1">
    <source>
        <dbReference type="EMBL" id="KAK7479106.1"/>
    </source>
</evidence>
<protein>
    <submittedName>
        <fullName evidence="1">Uncharacterized protein</fullName>
    </submittedName>
</protein>
<reference evidence="1 2" key="1">
    <citation type="journal article" date="2023" name="Sci. Data">
        <title>Genome assembly of the Korean intertidal mud-creeper Batillaria attramentaria.</title>
        <authorList>
            <person name="Patra A.K."/>
            <person name="Ho P.T."/>
            <person name="Jun S."/>
            <person name="Lee S.J."/>
            <person name="Kim Y."/>
            <person name="Won Y.J."/>
        </authorList>
    </citation>
    <scope>NUCLEOTIDE SEQUENCE [LARGE SCALE GENOMIC DNA]</scope>
    <source>
        <strain evidence="1">Wonlab-2016</strain>
    </source>
</reference>
<keyword evidence="2" id="KW-1185">Reference proteome</keyword>
<dbReference type="AlphaFoldDB" id="A0ABD0JVM2"/>
<dbReference type="Proteomes" id="UP001519460">
    <property type="component" value="Unassembled WGS sequence"/>
</dbReference>
<name>A0ABD0JVM2_9CAEN</name>
<gene>
    <name evidence="1" type="ORF">BaRGS_00029624</name>
</gene>
<accession>A0ABD0JVM2</accession>
<organism evidence="1 2">
    <name type="scientific">Batillaria attramentaria</name>
    <dbReference type="NCBI Taxonomy" id="370345"/>
    <lineage>
        <taxon>Eukaryota</taxon>
        <taxon>Metazoa</taxon>
        <taxon>Spiralia</taxon>
        <taxon>Lophotrochozoa</taxon>
        <taxon>Mollusca</taxon>
        <taxon>Gastropoda</taxon>
        <taxon>Caenogastropoda</taxon>
        <taxon>Sorbeoconcha</taxon>
        <taxon>Cerithioidea</taxon>
        <taxon>Batillariidae</taxon>
        <taxon>Batillaria</taxon>
    </lineage>
</organism>
<sequence>MTRDDTVWGARGVPFKRDWGQAMSSSLVLVLLDEWCIDLRAARLCSEPGQCAGGPIRPKQITSKALPAKLAISRHLAKHEYRRYDLQVQLTELRIPSF</sequence>
<evidence type="ECO:0000313" key="2">
    <source>
        <dbReference type="Proteomes" id="UP001519460"/>
    </source>
</evidence>
<dbReference type="EMBL" id="JACVVK020000310">
    <property type="protein sequence ID" value="KAK7479106.1"/>
    <property type="molecule type" value="Genomic_DNA"/>
</dbReference>
<proteinExistence type="predicted"/>
<comment type="caution">
    <text evidence="1">The sequence shown here is derived from an EMBL/GenBank/DDBJ whole genome shotgun (WGS) entry which is preliminary data.</text>
</comment>